<dbReference type="Pfam" id="PF00472">
    <property type="entry name" value="RF-1"/>
    <property type="match status" value="1"/>
</dbReference>
<dbReference type="Proteomes" id="UP001249851">
    <property type="component" value="Unassembled WGS sequence"/>
</dbReference>
<keyword evidence="4" id="KW-0496">Mitochondrion</keyword>
<evidence type="ECO:0000313" key="7">
    <source>
        <dbReference type="EMBL" id="KAK2562373.1"/>
    </source>
</evidence>
<dbReference type="AlphaFoldDB" id="A0AAD9QJE3"/>
<dbReference type="Gene3D" id="3.30.160.20">
    <property type="match status" value="1"/>
</dbReference>
<evidence type="ECO:0000256" key="3">
    <source>
        <dbReference type="ARBA" id="ARBA00022946"/>
    </source>
</evidence>
<feature type="compositionally biased region" description="Basic residues" evidence="5">
    <location>
        <begin position="130"/>
        <end position="144"/>
    </location>
</feature>
<reference evidence="7" key="2">
    <citation type="journal article" date="2023" name="Science">
        <title>Genomic signatures of disease resistance in endangered staghorn corals.</title>
        <authorList>
            <person name="Vollmer S.V."/>
            <person name="Selwyn J.D."/>
            <person name="Despard B.A."/>
            <person name="Roesel C.L."/>
        </authorList>
    </citation>
    <scope>NUCLEOTIDE SEQUENCE</scope>
    <source>
        <strain evidence="7">K2</strain>
    </source>
</reference>
<evidence type="ECO:0000256" key="1">
    <source>
        <dbReference type="ARBA" id="ARBA00004173"/>
    </source>
</evidence>
<keyword evidence="8" id="KW-1185">Reference proteome</keyword>
<keyword evidence="3" id="KW-0809">Transit peptide</keyword>
<name>A0AAD9QJE3_ACRCE</name>
<comment type="subcellular location">
    <subcellularLocation>
        <location evidence="1">Mitochondrion</location>
    </subcellularLocation>
</comment>
<organism evidence="7 8">
    <name type="scientific">Acropora cervicornis</name>
    <name type="common">Staghorn coral</name>
    <dbReference type="NCBI Taxonomy" id="6130"/>
    <lineage>
        <taxon>Eukaryota</taxon>
        <taxon>Metazoa</taxon>
        <taxon>Cnidaria</taxon>
        <taxon>Anthozoa</taxon>
        <taxon>Hexacorallia</taxon>
        <taxon>Scleractinia</taxon>
        <taxon>Astrocoeniina</taxon>
        <taxon>Acroporidae</taxon>
        <taxon>Acropora</taxon>
    </lineage>
</organism>
<feature type="region of interest" description="Disordered" evidence="5">
    <location>
        <begin position="130"/>
        <end position="162"/>
    </location>
</feature>
<dbReference type="InterPro" id="IPR052405">
    <property type="entry name" value="Mito_Transl_Release_Factor"/>
</dbReference>
<reference evidence="7" key="1">
    <citation type="journal article" date="2023" name="G3 (Bethesda)">
        <title>Whole genome assembly and annotation of the endangered Caribbean coral Acropora cervicornis.</title>
        <authorList>
            <person name="Selwyn J.D."/>
            <person name="Vollmer S.V."/>
        </authorList>
    </citation>
    <scope>NUCLEOTIDE SEQUENCE</scope>
    <source>
        <strain evidence="7">K2</strain>
    </source>
</reference>
<dbReference type="PANTHER" id="PTHR46203:SF1">
    <property type="entry name" value="MITOCHONDRIAL TRANSLATION RELEASE FACTOR IN RESCUE"/>
    <property type="match status" value="1"/>
</dbReference>
<comment type="similarity">
    <text evidence="2">Belongs to the prokaryotic/mitochondrial release factor family.</text>
</comment>
<comment type="caution">
    <text evidence="7">The sequence shown here is derived from an EMBL/GenBank/DDBJ whole genome shotgun (WGS) entry which is preliminary data.</text>
</comment>
<evidence type="ECO:0000259" key="6">
    <source>
        <dbReference type="Pfam" id="PF00472"/>
    </source>
</evidence>
<gene>
    <name evidence="7" type="ORF">P5673_014662</name>
</gene>
<accession>A0AAD9QJE3</accession>
<sequence length="162" mass="18440">MYSCTLGIWNGLMRVTALRSTLDPIGRFHLASAILRSSRVVDFVRFKGEVHLKEEEIEESFIKGWGKGGQSVNKTNNCVHLKHKPTGIIVKCHESRSLVRNRTIAREILKQKLDFLINGKESDLAQAILKKKKKKADYARKRRRREEALAKADGSLTDDDLP</sequence>
<protein>
    <submittedName>
        <fullName evidence="7">Mitochondrial translation release factor in rescue</fullName>
    </submittedName>
</protein>
<dbReference type="PANTHER" id="PTHR46203">
    <property type="entry name" value="PROBABLE PEPTIDE CHAIN RELEASE FACTOR C12ORF65"/>
    <property type="match status" value="1"/>
</dbReference>
<evidence type="ECO:0000256" key="2">
    <source>
        <dbReference type="ARBA" id="ARBA00010835"/>
    </source>
</evidence>
<dbReference type="InterPro" id="IPR045853">
    <property type="entry name" value="Pep_chain_release_fac_I_sf"/>
</dbReference>
<feature type="domain" description="Prokaryotic-type class I peptide chain release factors" evidence="6">
    <location>
        <begin position="49"/>
        <end position="147"/>
    </location>
</feature>
<dbReference type="InterPro" id="IPR000352">
    <property type="entry name" value="Pep_chain_release_fac_I"/>
</dbReference>
<dbReference type="GO" id="GO:0003747">
    <property type="term" value="F:translation release factor activity"/>
    <property type="evidence" value="ECO:0007669"/>
    <property type="project" value="InterPro"/>
</dbReference>
<proteinExistence type="inferred from homology"/>
<dbReference type="GO" id="GO:0005739">
    <property type="term" value="C:mitochondrion"/>
    <property type="evidence" value="ECO:0007669"/>
    <property type="project" value="UniProtKB-SubCell"/>
</dbReference>
<dbReference type="SUPFAM" id="SSF75620">
    <property type="entry name" value="Release factor"/>
    <property type="match status" value="1"/>
</dbReference>
<evidence type="ECO:0000313" key="8">
    <source>
        <dbReference type="Proteomes" id="UP001249851"/>
    </source>
</evidence>
<evidence type="ECO:0000256" key="5">
    <source>
        <dbReference type="SAM" id="MobiDB-lite"/>
    </source>
</evidence>
<dbReference type="EMBL" id="JARQWQ010000029">
    <property type="protein sequence ID" value="KAK2562373.1"/>
    <property type="molecule type" value="Genomic_DNA"/>
</dbReference>
<evidence type="ECO:0000256" key="4">
    <source>
        <dbReference type="ARBA" id="ARBA00023128"/>
    </source>
</evidence>